<dbReference type="EMBL" id="BONF01000010">
    <property type="protein sequence ID" value="GIF80576.1"/>
    <property type="molecule type" value="Genomic_DNA"/>
</dbReference>
<dbReference type="PANTHER" id="PTHR37310:SF1">
    <property type="entry name" value="CYTOPLASMIC PROTEIN"/>
    <property type="match status" value="1"/>
</dbReference>
<organism evidence="1 2">
    <name type="scientific">Catellatospora bangladeshensis</name>
    <dbReference type="NCBI Taxonomy" id="310355"/>
    <lineage>
        <taxon>Bacteria</taxon>
        <taxon>Bacillati</taxon>
        <taxon>Actinomycetota</taxon>
        <taxon>Actinomycetes</taxon>
        <taxon>Micromonosporales</taxon>
        <taxon>Micromonosporaceae</taxon>
        <taxon>Catellatospora</taxon>
    </lineage>
</organism>
<evidence type="ECO:0000313" key="1">
    <source>
        <dbReference type="EMBL" id="GIF80576.1"/>
    </source>
</evidence>
<accession>A0A8J3NIN0</accession>
<comment type="caution">
    <text evidence="1">The sequence shown here is derived from an EMBL/GenBank/DDBJ whole genome shotgun (WGS) entry which is preliminary data.</text>
</comment>
<dbReference type="Gene3D" id="1.20.1270.360">
    <property type="match status" value="1"/>
</dbReference>
<gene>
    <name evidence="1" type="ORF">Cba03nite_19250</name>
</gene>
<keyword evidence="2" id="KW-1185">Reference proteome</keyword>
<dbReference type="RefSeq" id="WP_203744343.1">
    <property type="nucleotide sequence ID" value="NZ_BONF01000010.1"/>
</dbReference>
<reference evidence="1 2" key="1">
    <citation type="submission" date="2021-01" db="EMBL/GenBank/DDBJ databases">
        <title>Whole genome shotgun sequence of Catellatospora bangladeshensis NBRC 107357.</title>
        <authorList>
            <person name="Komaki H."/>
            <person name="Tamura T."/>
        </authorList>
    </citation>
    <scope>NUCLEOTIDE SEQUENCE [LARGE SCALE GENOMIC DNA]</scope>
    <source>
        <strain evidence="1 2">NBRC 107357</strain>
    </source>
</reference>
<dbReference type="Proteomes" id="UP000601223">
    <property type="component" value="Unassembled WGS sequence"/>
</dbReference>
<dbReference type="Pfam" id="PF03860">
    <property type="entry name" value="Csp"/>
    <property type="match status" value="1"/>
</dbReference>
<protein>
    <recommendedName>
        <fullName evidence="3">Four-helix bundle copper-binding protein</fullName>
    </recommendedName>
</protein>
<dbReference type="AlphaFoldDB" id="A0A8J3NIN0"/>
<evidence type="ECO:0008006" key="3">
    <source>
        <dbReference type="Google" id="ProtNLM"/>
    </source>
</evidence>
<evidence type="ECO:0000313" key="2">
    <source>
        <dbReference type="Proteomes" id="UP000601223"/>
    </source>
</evidence>
<dbReference type="InterPro" id="IPR005560">
    <property type="entry name" value="Csp_YhjQ"/>
</dbReference>
<proteinExistence type="predicted"/>
<sequence>MQPMTPMYRDEEDLRHDTRAACVRACNLCAEACNACADACLGDSAVAELVICIRTNLDTADMCATAGEILDRFRGNHPELVRSVLEACATVCDVCASECRAHADRRPSCAAAADACVACAAACRAMLAEASLAEPALR</sequence>
<dbReference type="PANTHER" id="PTHR37310">
    <property type="entry name" value="CYTOPLASMIC PROTEIN-RELATED"/>
    <property type="match status" value="1"/>
</dbReference>
<name>A0A8J3NIN0_9ACTN</name>